<comment type="caution">
    <text evidence="1">The sequence shown here is derived from an EMBL/GenBank/DDBJ whole genome shotgun (WGS) entry which is preliminary data.</text>
</comment>
<evidence type="ECO:0000313" key="1">
    <source>
        <dbReference type="EMBL" id="REC56839.1"/>
    </source>
</evidence>
<name>A0A3D9BTJ0_9RHOB</name>
<sequence length="162" mass="18499">MSHRSIARSTHLPAAPEDVWEFAMQTATLHHVAAPLLRFEPEGRPLPRRWRAGAWRVRLRGPLGLPLGWQEIRVSFPDVPPPLRQLRDEGHGALVRRWDHVIEIAPDGDGTRYTDTVEIEAGALTPLIALAARGFYAHRQRRWRRMLNSGRPRRDRGARPPA</sequence>
<evidence type="ECO:0000313" key="2">
    <source>
        <dbReference type="Proteomes" id="UP000257131"/>
    </source>
</evidence>
<dbReference type="EMBL" id="QOHR01000009">
    <property type="protein sequence ID" value="REC56839.1"/>
    <property type="molecule type" value="Genomic_DNA"/>
</dbReference>
<dbReference type="InterPro" id="IPR023393">
    <property type="entry name" value="START-like_dom_sf"/>
</dbReference>
<dbReference type="RefSeq" id="WP_115979472.1">
    <property type="nucleotide sequence ID" value="NZ_QOHR01000009.1"/>
</dbReference>
<accession>A0A3D9BTJ0</accession>
<dbReference type="AlphaFoldDB" id="A0A3D9BTJ0"/>
<protein>
    <recommendedName>
        <fullName evidence="3">SRPBCC family protein</fullName>
    </recommendedName>
</protein>
<proteinExistence type="predicted"/>
<dbReference type="SUPFAM" id="SSF55961">
    <property type="entry name" value="Bet v1-like"/>
    <property type="match status" value="1"/>
</dbReference>
<keyword evidence="2" id="KW-1185">Reference proteome</keyword>
<gene>
    <name evidence="1" type="ORF">DRV84_08565</name>
</gene>
<dbReference type="OrthoDB" id="7428016at2"/>
<organism evidence="1 2">
    <name type="scientific">Rhodosalinus sediminis</name>
    <dbReference type="NCBI Taxonomy" id="1940533"/>
    <lineage>
        <taxon>Bacteria</taxon>
        <taxon>Pseudomonadati</taxon>
        <taxon>Pseudomonadota</taxon>
        <taxon>Alphaproteobacteria</taxon>
        <taxon>Rhodobacterales</taxon>
        <taxon>Paracoccaceae</taxon>
        <taxon>Rhodosalinus</taxon>
    </lineage>
</organism>
<dbReference type="Proteomes" id="UP000257131">
    <property type="component" value="Unassembled WGS sequence"/>
</dbReference>
<dbReference type="Gene3D" id="3.30.530.20">
    <property type="match status" value="1"/>
</dbReference>
<reference evidence="1 2" key="1">
    <citation type="journal article" date="2017" name="Int. J. Syst. Evol. Microbiol.">
        <title>Rhodosalinus sediminis gen. nov., sp. nov., isolated from marine saltern.</title>
        <authorList>
            <person name="Guo L.Y."/>
            <person name="Ling S.K."/>
            <person name="Li C.M."/>
            <person name="Chen G.J."/>
            <person name="Du Z.J."/>
        </authorList>
    </citation>
    <scope>NUCLEOTIDE SEQUENCE [LARGE SCALE GENOMIC DNA]</scope>
    <source>
        <strain evidence="1 2">WDN1C137</strain>
    </source>
</reference>
<evidence type="ECO:0008006" key="3">
    <source>
        <dbReference type="Google" id="ProtNLM"/>
    </source>
</evidence>